<dbReference type="Pfam" id="PF05013">
    <property type="entry name" value="FGase"/>
    <property type="match status" value="1"/>
</dbReference>
<dbReference type="Proteomes" id="UP001596353">
    <property type="component" value="Unassembled WGS sequence"/>
</dbReference>
<dbReference type="EMBL" id="JBHSWG010000001">
    <property type="protein sequence ID" value="MFC6758899.1"/>
    <property type="molecule type" value="Genomic_DNA"/>
</dbReference>
<evidence type="ECO:0000313" key="1">
    <source>
        <dbReference type="EMBL" id="MFC6758899.1"/>
    </source>
</evidence>
<accession>A0ABW2AZN1</accession>
<proteinExistence type="predicted"/>
<organism evidence="1 2">
    <name type="scientific">Sulfitobacter porphyrae</name>
    <dbReference type="NCBI Taxonomy" id="1246864"/>
    <lineage>
        <taxon>Bacteria</taxon>
        <taxon>Pseudomonadati</taxon>
        <taxon>Pseudomonadota</taxon>
        <taxon>Alphaproteobacteria</taxon>
        <taxon>Rhodobacterales</taxon>
        <taxon>Roseobacteraceae</taxon>
        <taxon>Sulfitobacter</taxon>
    </lineage>
</organism>
<reference evidence="2" key="1">
    <citation type="journal article" date="2019" name="Int. J. Syst. Evol. Microbiol.">
        <title>The Global Catalogue of Microorganisms (GCM) 10K type strain sequencing project: providing services to taxonomists for standard genome sequencing and annotation.</title>
        <authorList>
            <consortium name="The Broad Institute Genomics Platform"/>
            <consortium name="The Broad Institute Genome Sequencing Center for Infectious Disease"/>
            <person name="Wu L."/>
            <person name="Ma J."/>
        </authorList>
    </citation>
    <scope>NUCLEOTIDE SEQUENCE [LARGE SCALE GENOMIC DNA]</scope>
    <source>
        <strain evidence="2">CCUG 66188</strain>
    </source>
</reference>
<dbReference type="InterPro" id="IPR007709">
    <property type="entry name" value="N-FG_amidohydro"/>
</dbReference>
<comment type="caution">
    <text evidence="1">The sequence shown here is derived from an EMBL/GenBank/DDBJ whole genome shotgun (WGS) entry which is preliminary data.</text>
</comment>
<dbReference type="SUPFAM" id="SSF53187">
    <property type="entry name" value="Zn-dependent exopeptidases"/>
    <property type="match status" value="1"/>
</dbReference>
<sequence>MVQTTDHAAEESVAEVNPSGTSCIVLVCEHASHLIPDEFDGLGMAEGDRTSHAAWDPGALAVAEHLSTRLDAVLIAGTVSRLVYDLNRPPEAPGAMPAQSELIVVPGNRDLSDAARAERVARYYRPFHDCISRKMARIAEPILITIHSFTPVFHGQRRSVEIGVLHDEDSRLADALLECAGAHTGARVARNAPYGPQDGVTHTLQVHGQRQGHLNVMLEVRNDLIATAEAQRRTAEMIAGWLADACTRLGRGGRVSCVA</sequence>
<evidence type="ECO:0000313" key="2">
    <source>
        <dbReference type="Proteomes" id="UP001596353"/>
    </source>
</evidence>
<gene>
    <name evidence="1" type="ORF">ACFQFQ_04245</name>
</gene>
<dbReference type="Gene3D" id="3.40.630.40">
    <property type="entry name" value="Zn-dependent exopeptidases"/>
    <property type="match status" value="1"/>
</dbReference>
<dbReference type="PIRSF" id="PIRSF029730">
    <property type="entry name" value="UCP029730"/>
    <property type="match status" value="1"/>
</dbReference>
<name>A0ABW2AZN1_9RHOB</name>
<dbReference type="InterPro" id="IPR011227">
    <property type="entry name" value="UCP029730"/>
</dbReference>
<keyword evidence="2" id="KW-1185">Reference proteome</keyword>
<protein>
    <submittedName>
        <fullName evidence="1">N-formylglutamate amidohydrolase</fullName>
    </submittedName>
</protein>